<protein>
    <submittedName>
        <fullName evidence="1">Uncharacterized protein</fullName>
    </submittedName>
</protein>
<dbReference type="AlphaFoldDB" id="A0A0F9LUP0"/>
<name>A0A0F9LUP0_9ZZZZ</name>
<comment type="caution">
    <text evidence="1">The sequence shown here is derived from an EMBL/GenBank/DDBJ whole genome shotgun (WGS) entry which is preliminary data.</text>
</comment>
<accession>A0A0F9LUP0</accession>
<dbReference type="EMBL" id="LAZR01011611">
    <property type="protein sequence ID" value="KKM60782.1"/>
    <property type="molecule type" value="Genomic_DNA"/>
</dbReference>
<reference evidence="1" key="1">
    <citation type="journal article" date="2015" name="Nature">
        <title>Complex archaea that bridge the gap between prokaryotes and eukaryotes.</title>
        <authorList>
            <person name="Spang A."/>
            <person name="Saw J.H."/>
            <person name="Jorgensen S.L."/>
            <person name="Zaremba-Niedzwiedzka K."/>
            <person name="Martijn J."/>
            <person name="Lind A.E."/>
            <person name="van Eijk R."/>
            <person name="Schleper C."/>
            <person name="Guy L."/>
            <person name="Ettema T.J."/>
        </authorList>
    </citation>
    <scope>NUCLEOTIDE SEQUENCE</scope>
</reference>
<proteinExistence type="predicted"/>
<gene>
    <name evidence="1" type="ORF">LCGC14_1538360</name>
</gene>
<organism evidence="1">
    <name type="scientific">marine sediment metagenome</name>
    <dbReference type="NCBI Taxonomy" id="412755"/>
    <lineage>
        <taxon>unclassified sequences</taxon>
        <taxon>metagenomes</taxon>
        <taxon>ecological metagenomes</taxon>
    </lineage>
</organism>
<sequence length="57" mass="6968">MNQTQMDYEPCAFRGSCREYNSLTCNEVSFQEICLIYMDFKFEERRVEDILEDRITR</sequence>
<evidence type="ECO:0000313" key="1">
    <source>
        <dbReference type="EMBL" id="KKM60782.1"/>
    </source>
</evidence>